<gene>
    <name evidence="1" type="ORF">LSAT_V11C800437400</name>
</gene>
<protein>
    <submittedName>
        <fullName evidence="1">Uncharacterized protein</fullName>
    </submittedName>
</protein>
<keyword evidence="2" id="KW-1185">Reference proteome</keyword>
<name>A0A9R1X2M0_LACSA</name>
<evidence type="ECO:0000313" key="2">
    <source>
        <dbReference type="Proteomes" id="UP000235145"/>
    </source>
</evidence>
<dbReference type="AlphaFoldDB" id="A0A9R1X2M0"/>
<reference evidence="1 2" key="1">
    <citation type="journal article" date="2017" name="Nat. Commun.">
        <title>Genome assembly with in vitro proximity ligation data and whole-genome triplication in lettuce.</title>
        <authorList>
            <person name="Reyes-Chin-Wo S."/>
            <person name="Wang Z."/>
            <person name="Yang X."/>
            <person name="Kozik A."/>
            <person name="Arikit S."/>
            <person name="Song C."/>
            <person name="Xia L."/>
            <person name="Froenicke L."/>
            <person name="Lavelle D.O."/>
            <person name="Truco M.J."/>
            <person name="Xia R."/>
            <person name="Zhu S."/>
            <person name="Xu C."/>
            <person name="Xu H."/>
            <person name="Xu X."/>
            <person name="Cox K."/>
            <person name="Korf I."/>
            <person name="Meyers B.C."/>
            <person name="Michelmore R.W."/>
        </authorList>
    </citation>
    <scope>NUCLEOTIDE SEQUENCE [LARGE SCALE GENOMIC DNA]</scope>
    <source>
        <strain evidence="2">cv. Salinas</strain>
        <tissue evidence="1">Seedlings</tissue>
    </source>
</reference>
<evidence type="ECO:0000313" key="1">
    <source>
        <dbReference type="EMBL" id="KAJ0193922.1"/>
    </source>
</evidence>
<proteinExistence type="predicted"/>
<organism evidence="1 2">
    <name type="scientific">Lactuca sativa</name>
    <name type="common">Garden lettuce</name>
    <dbReference type="NCBI Taxonomy" id="4236"/>
    <lineage>
        <taxon>Eukaryota</taxon>
        <taxon>Viridiplantae</taxon>
        <taxon>Streptophyta</taxon>
        <taxon>Embryophyta</taxon>
        <taxon>Tracheophyta</taxon>
        <taxon>Spermatophyta</taxon>
        <taxon>Magnoliopsida</taxon>
        <taxon>eudicotyledons</taxon>
        <taxon>Gunneridae</taxon>
        <taxon>Pentapetalae</taxon>
        <taxon>asterids</taxon>
        <taxon>campanulids</taxon>
        <taxon>Asterales</taxon>
        <taxon>Asteraceae</taxon>
        <taxon>Cichorioideae</taxon>
        <taxon>Cichorieae</taxon>
        <taxon>Lactucinae</taxon>
        <taxon>Lactuca</taxon>
    </lineage>
</organism>
<dbReference type="Proteomes" id="UP000235145">
    <property type="component" value="Unassembled WGS sequence"/>
</dbReference>
<accession>A0A9R1X2M0</accession>
<comment type="caution">
    <text evidence="1">The sequence shown here is derived from an EMBL/GenBank/DDBJ whole genome shotgun (WGS) entry which is preliminary data.</text>
</comment>
<sequence length="123" mass="14728">MREIMGENDVLVRFWCGNECLKDAFPNLYHLEKKKKCKVNEHIRPNVTHWEWKSMMKSTELVREMSVMTERHGDFQPTPGPNTWCCEFLDSDRYHVSSLRRILDVSIQTTNDIVMKWTHDTRI</sequence>
<dbReference type="EMBL" id="NBSK02000008">
    <property type="protein sequence ID" value="KAJ0193922.1"/>
    <property type="molecule type" value="Genomic_DNA"/>
</dbReference>